<reference evidence="3" key="1">
    <citation type="submission" date="2016-01" db="EMBL/GenBank/DDBJ databases">
        <authorList>
            <person name="Peeters Charlotte."/>
        </authorList>
    </citation>
    <scope>NUCLEOTIDE SEQUENCE [LARGE SCALE GENOMIC DNA]</scope>
</reference>
<dbReference type="AlphaFoldDB" id="A0A158D1A1"/>
<feature type="transmembrane region" description="Helical" evidence="1">
    <location>
        <begin position="362"/>
        <end position="381"/>
    </location>
</feature>
<feature type="transmembrane region" description="Helical" evidence="1">
    <location>
        <begin position="339"/>
        <end position="356"/>
    </location>
</feature>
<accession>A0A158D1A1</accession>
<keyword evidence="3" id="KW-1185">Reference proteome</keyword>
<keyword evidence="1" id="KW-1133">Transmembrane helix</keyword>
<evidence type="ECO:0000313" key="2">
    <source>
        <dbReference type="EMBL" id="SAK88422.1"/>
    </source>
</evidence>
<protein>
    <recommendedName>
        <fullName evidence="4">Glycosyltransferase RgtA/B/C/D-like domain-containing protein</fullName>
    </recommendedName>
</protein>
<organism evidence="2 3">
    <name type="scientific">Caballeronia temeraria</name>
    <dbReference type="NCBI Taxonomy" id="1777137"/>
    <lineage>
        <taxon>Bacteria</taxon>
        <taxon>Pseudomonadati</taxon>
        <taxon>Pseudomonadota</taxon>
        <taxon>Betaproteobacteria</taxon>
        <taxon>Burkholderiales</taxon>
        <taxon>Burkholderiaceae</taxon>
        <taxon>Caballeronia</taxon>
    </lineage>
</organism>
<feature type="transmembrane region" description="Helical" evidence="1">
    <location>
        <begin position="393"/>
        <end position="410"/>
    </location>
</feature>
<dbReference type="STRING" id="1777137.AWB76_06329"/>
<keyword evidence="1" id="KW-0812">Transmembrane</keyword>
<keyword evidence="1" id="KW-0472">Membrane</keyword>
<feature type="transmembrane region" description="Helical" evidence="1">
    <location>
        <begin position="130"/>
        <end position="150"/>
    </location>
</feature>
<gene>
    <name evidence="2" type="ORF">AWB76_06329</name>
</gene>
<sequence length="690" mass="75967">MKIERSGLAPAAESKRGHISEIMVCGVFLLVGGILSLKLGKDVNWDLLNYHLYNGWALLHRPWGVDLYPAQLQTFFNPVLDAIFFVIQHRLPDGITVFLLGLPVGATAYILWRIFPLLIADESAGAQAMIVKLVGIVLSVTGAAAIAQAGTTTNEWPVLVLVLGGLWALLSAYRSNRKTHALYAIAGLLFGGAVGLKLTAATQVVALTIALPWLLRNREGVIRALVCYVIGGIIGFALTDGFWMWMLYKNFHNPLFPFFNSLFNSPLLDNRSMIDNRFLPKSFFDAFIFPLVCAIYKNRLHNEGLMRDPRLLIGSTIALAWIALGVRKIWRPGASTDEARIRFFLATSFLLMYVLWVSIFGIYRYAILLEVLAVSMAYVLIVSQLKQGKRAEGLMAAIAVLCAIGLLTMPPQLARADVIDGPYFSSNLPKLPKDSLLLTLTPEPVAYLVPQFADHPRVVAPHSNLTGPDFNRELQRAMASAVDSHNGPVFAVTSAKGLDWAGSYLLDQYQLALDAASCRHVESDVDSPMLCATTRKTYTDTKGFDQTDPARNKKLIGAYLPEENPDAAWAGRAVFISFAKQALESGHDLEISGELPVELYRKKYADLSKAKLSIWVNGRLLRSETIHSTADREDFSYRLSAKEIADASNGYPVIGVEVRSPAFVVPSAIGMGADVRELGMRIRHISFAAR</sequence>
<evidence type="ECO:0000313" key="3">
    <source>
        <dbReference type="Proteomes" id="UP000054624"/>
    </source>
</evidence>
<dbReference type="EMBL" id="FCOI02000031">
    <property type="protein sequence ID" value="SAK88422.1"/>
    <property type="molecule type" value="Genomic_DNA"/>
</dbReference>
<dbReference type="Proteomes" id="UP000054624">
    <property type="component" value="Unassembled WGS sequence"/>
</dbReference>
<feature type="transmembrane region" description="Helical" evidence="1">
    <location>
        <begin position="95"/>
        <end position="118"/>
    </location>
</feature>
<evidence type="ECO:0000256" key="1">
    <source>
        <dbReference type="SAM" id="Phobius"/>
    </source>
</evidence>
<dbReference type="OrthoDB" id="1814621at2"/>
<evidence type="ECO:0008006" key="4">
    <source>
        <dbReference type="Google" id="ProtNLM"/>
    </source>
</evidence>
<feature type="transmembrane region" description="Helical" evidence="1">
    <location>
        <begin position="221"/>
        <end position="248"/>
    </location>
</feature>
<feature type="transmembrane region" description="Helical" evidence="1">
    <location>
        <begin position="156"/>
        <end position="173"/>
    </location>
</feature>
<proteinExistence type="predicted"/>
<name>A0A158D1A1_9BURK</name>
<feature type="transmembrane region" description="Helical" evidence="1">
    <location>
        <begin position="309"/>
        <end position="327"/>
    </location>
</feature>
<feature type="transmembrane region" description="Helical" evidence="1">
    <location>
        <begin position="21"/>
        <end position="40"/>
    </location>
</feature>
<dbReference type="RefSeq" id="WP_061163949.1">
    <property type="nucleotide sequence ID" value="NZ_FCOI02000031.1"/>
</dbReference>